<dbReference type="AlphaFoldDB" id="A0A0N9HYK9"/>
<dbReference type="Gene3D" id="1.10.390.10">
    <property type="entry name" value="Neutral Protease Domain 2"/>
    <property type="match status" value="1"/>
</dbReference>
<dbReference type="InterPro" id="IPR001930">
    <property type="entry name" value="Peptidase_M1"/>
</dbReference>
<dbReference type="EC" id="3.4.11.2" evidence="4"/>
<evidence type="ECO:0000256" key="8">
    <source>
        <dbReference type="ARBA" id="ARBA00022801"/>
    </source>
</evidence>
<name>A0A0N9HYK9_9PSEU</name>
<keyword evidence="6" id="KW-0645">Protease</keyword>
<evidence type="ECO:0000256" key="6">
    <source>
        <dbReference type="ARBA" id="ARBA00022670"/>
    </source>
</evidence>
<comment type="catalytic activity">
    <reaction evidence="1">
        <text>Release of an N-terminal amino acid, Xaa-|-Yaa- from a peptide, amide or arylamide. Xaa is preferably Ala, but may be most amino acids including Pro (slow action). When a terminal hydrophobic residue is followed by a prolyl residue, the two may be released as an intact Xaa-Pro dipeptide.</text>
        <dbReference type="EC" id="3.4.11.2"/>
    </reaction>
</comment>
<dbReference type="GO" id="GO:0008270">
    <property type="term" value="F:zinc ion binding"/>
    <property type="evidence" value="ECO:0007669"/>
    <property type="project" value="InterPro"/>
</dbReference>
<evidence type="ECO:0000256" key="5">
    <source>
        <dbReference type="ARBA" id="ARBA00015611"/>
    </source>
</evidence>
<dbReference type="InterPro" id="IPR045357">
    <property type="entry name" value="Aminopeptidase_N-like_N"/>
</dbReference>
<feature type="chain" id="PRO_5006035642" description="Aminopeptidase N" evidence="13">
    <location>
        <begin position="44"/>
        <end position="508"/>
    </location>
</feature>
<dbReference type="Pfam" id="PF17900">
    <property type="entry name" value="Peptidase_M1_N"/>
    <property type="match status" value="1"/>
</dbReference>
<dbReference type="InterPro" id="IPR027268">
    <property type="entry name" value="Peptidase_M4/M1_CTD_sf"/>
</dbReference>
<dbReference type="Proteomes" id="UP000063699">
    <property type="component" value="Chromosome"/>
</dbReference>
<keyword evidence="10" id="KW-0482">Metalloprotease</keyword>
<dbReference type="GO" id="GO:0016285">
    <property type="term" value="F:alanyl aminopeptidase activity"/>
    <property type="evidence" value="ECO:0007669"/>
    <property type="project" value="UniProtKB-EC"/>
</dbReference>
<feature type="signal peptide" evidence="13">
    <location>
        <begin position="1"/>
        <end position="43"/>
    </location>
</feature>
<evidence type="ECO:0000256" key="12">
    <source>
        <dbReference type="ARBA" id="ARBA00031533"/>
    </source>
</evidence>
<dbReference type="InterPro" id="IPR042097">
    <property type="entry name" value="Aminopeptidase_N-like_N_sf"/>
</dbReference>
<dbReference type="CDD" id="cd09603">
    <property type="entry name" value="M1_APN_like"/>
    <property type="match status" value="1"/>
</dbReference>
<dbReference type="PANTHER" id="PTHR11533:SF297">
    <property type="entry name" value="AMINOPEPTIDASE N"/>
    <property type="match status" value="1"/>
</dbReference>
<dbReference type="InterPro" id="IPR050344">
    <property type="entry name" value="Peptidase_M1_aminopeptidases"/>
</dbReference>
<proteinExistence type="inferred from homology"/>
<comment type="cofactor">
    <cofactor evidence="2">
        <name>Zn(2+)</name>
        <dbReference type="ChEBI" id="CHEBI:29105"/>
    </cofactor>
</comment>
<gene>
    <name evidence="16" type="ORF">AOZ06_29700</name>
</gene>
<evidence type="ECO:0000256" key="9">
    <source>
        <dbReference type="ARBA" id="ARBA00022833"/>
    </source>
</evidence>
<evidence type="ECO:0000256" key="10">
    <source>
        <dbReference type="ARBA" id="ARBA00023049"/>
    </source>
</evidence>
<evidence type="ECO:0000256" key="4">
    <source>
        <dbReference type="ARBA" id="ARBA00012564"/>
    </source>
</evidence>
<dbReference type="PRINTS" id="PR00756">
    <property type="entry name" value="ALADIPTASE"/>
</dbReference>
<reference evidence="16 17" key="1">
    <citation type="submission" date="2015-07" db="EMBL/GenBank/DDBJ databases">
        <title>Genome sequencing of Kibdelosporangium phytohabitans.</title>
        <authorList>
            <person name="Qin S."/>
            <person name="Xing K."/>
        </authorList>
    </citation>
    <scope>NUCLEOTIDE SEQUENCE [LARGE SCALE GENOMIC DNA]</scope>
    <source>
        <strain evidence="16 17">KLBMP1111</strain>
    </source>
</reference>
<dbReference type="SUPFAM" id="SSF63737">
    <property type="entry name" value="Leukotriene A4 hydrolase N-terminal domain"/>
    <property type="match status" value="1"/>
</dbReference>
<dbReference type="GO" id="GO:0006508">
    <property type="term" value="P:proteolysis"/>
    <property type="evidence" value="ECO:0007669"/>
    <property type="project" value="UniProtKB-KW"/>
</dbReference>
<keyword evidence="17" id="KW-1185">Reference proteome</keyword>
<evidence type="ECO:0000256" key="13">
    <source>
        <dbReference type="SAM" id="SignalP"/>
    </source>
</evidence>
<dbReference type="InterPro" id="IPR014782">
    <property type="entry name" value="Peptidase_M1_dom"/>
</dbReference>
<evidence type="ECO:0000256" key="11">
    <source>
        <dbReference type="ARBA" id="ARBA00029811"/>
    </source>
</evidence>
<evidence type="ECO:0000259" key="15">
    <source>
        <dbReference type="Pfam" id="PF17900"/>
    </source>
</evidence>
<accession>A0A0N9HYK9</accession>
<evidence type="ECO:0000259" key="14">
    <source>
        <dbReference type="Pfam" id="PF01433"/>
    </source>
</evidence>
<feature type="domain" description="Peptidase M1 membrane alanine aminopeptidase" evidence="14">
    <location>
        <begin position="333"/>
        <end position="473"/>
    </location>
</feature>
<dbReference type="Gene3D" id="2.60.40.1730">
    <property type="entry name" value="tricorn interacting facor f3 domain"/>
    <property type="match status" value="1"/>
</dbReference>
<evidence type="ECO:0000256" key="1">
    <source>
        <dbReference type="ARBA" id="ARBA00000098"/>
    </source>
</evidence>
<dbReference type="Pfam" id="PF01433">
    <property type="entry name" value="Peptidase_M1"/>
    <property type="match status" value="1"/>
</dbReference>
<sequence>MVPILVHVSVWGRNFIMRKRTRAGSGAVIVGLLAALLTGTAHAEPSPGAPGLGDPIYKWAGNGGYTVDHYDIDLIYHPDTDGLTGQATIRAVTTQDLSQFNLDFALGVTSVQVGGEQATFATHPDNPAELVVTPKRPVAAHQPMDVVVKYAGTPSQVRLDTVQVWYHTATGGIVTGQPRNCRAWYPCNDHPSDKATYTVSATVPNGNVVVSNGILAGRANPVPGWTKWRWRADEPMVSYLAFIALGKFEFETGATAQGLPYYNAFDPALGQSLAAAKAAIRRTPEVTDFFASKFGPYPFGSTGGVATNVWPAAIEHQTRPVYGNQFWDDADPTSVVAHEVAHQWFGDSVAMRDWSNMWLNEGFATYSEWLWAEHQGRATAADLADAFYAKYSEKDPFWNLRLWPGTRLFDPPVYERGAMTLHALRTEVGDAVFFRTLQSYHAKYRDGHATTEQFVQHAEQVAGRKLDTLFKTWLVDPVKPPVGPNGKAVTAAAANLPGIHEATAPHSH</sequence>
<protein>
    <recommendedName>
        <fullName evidence="5">Aminopeptidase N</fullName>
        <ecNumber evidence="4">3.4.11.2</ecNumber>
    </recommendedName>
    <alternativeName>
        <fullName evidence="11">Alanine aminopeptidase</fullName>
    </alternativeName>
    <alternativeName>
        <fullName evidence="12">Lysyl aminopeptidase</fullName>
    </alternativeName>
</protein>
<evidence type="ECO:0000256" key="3">
    <source>
        <dbReference type="ARBA" id="ARBA00010136"/>
    </source>
</evidence>
<organism evidence="16 17">
    <name type="scientific">Kibdelosporangium phytohabitans</name>
    <dbReference type="NCBI Taxonomy" id="860235"/>
    <lineage>
        <taxon>Bacteria</taxon>
        <taxon>Bacillati</taxon>
        <taxon>Actinomycetota</taxon>
        <taxon>Actinomycetes</taxon>
        <taxon>Pseudonocardiales</taxon>
        <taxon>Pseudonocardiaceae</taxon>
        <taxon>Kibdelosporangium</taxon>
    </lineage>
</organism>
<evidence type="ECO:0000256" key="7">
    <source>
        <dbReference type="ARBA" id="ARBA00022723"/>
    </source>
</evidence>
<keyword evidence="13" id="KW-0732">Signal</keyword>
<dbReference type="STRING" id="860235.AOZ06_29700"/>
<dbReference type="EMBL" id="CP012752">
    <property type="protein sequence ID" value="ALG10513.1"/>
    <property type="molecule type" value="Genomic_DNA"/>
</dbReference>
<keyword evidence="7" id="KW-0479">Metal-binding</keyword>
<dbReference type="KEGG" id="kphy:AOZ06_29700"/>
<comment type="similarity">
    <text evidence="3">Belongs to the peptidase M1 family.</text>
</comment>
<dbReference type="PANTHER" id="PTHR11533">
    <property type="entry name" value="PROTEASE M1 ZINC METALLOPROTEASE"/>
    <property type="match status" value="1"/>
</dbReference>
<dbReference type="OrthoDB" id="100605at2"/>
<keyword evidence="9" id="KW-0862">Zinc</keyword>
<feature type="domain" description="Aminopeptidase N-like N-terminal" evidence="15">
    <location>
        <begin position="68"/>
        <end position="240"/>
    </location>
</feature>
<keyword evidence="8" id="KW-0378">Hydrolase</keyword>
<dbReference type="GO" id="GO:0008237">
    <property type="term" value="F:metallopeptidase activity"/>
    <property type="evidence" value="ECO:0007669"/>
    <property type="project" value="UniProtKB-KW"/>
</dbReference>
<evidence type="ECO:0000313" key="16">
    <source>
        <dbReference type="EMBL" id="ALG10513.1"/>
    </source>
</evidence>
<evidence type="ECO:0000313" key="17">
    <source>
        <dbReference type="Proteomes" id="UP000063699"/>
    </source>
</evidence>
<dbReference type="SUPFAM" id="SSF55486">
    <property type="entry name" value="Metalloproteases ('zincins'), catalytic domain"/>
    <property type="match status" value="1"/>
</dbReference>
<evidence type="ECO:0000256" key="2">
    <source>
        <dbReference type="ARBA" id="ARBA00001947"/>
    </source>
</evidence>